<feature type="transmembrane region" description="Helical" evidence="8">
    <location>
        <begin position="185"/>
        <end position="204"/>
    </location>
</feature>
<evidence type="ECO:0000256" key="5">
    <source>
        <dbReference type="ARBA" id="ARBA00022692"/>
    </source>
</evidence>
<feature type="transmembrane region" description="Helical" evidence="8">
    <location>
        <begin position="15"/>
        <end position="41"/>
    </location>
</feature>
<gene>
    <name evidence="9" type="ORF">F8C67_02910</name>
</gene>
<evidence type="ECO:0000256" key="8">
    <source>
        <dbReference type="RuleBase" id="RU363041"/>
    </source>
</evidence>
<dbReference type="OrthoDB" id="554695at2"/>
<evidence type="ECO:0000256" key="3">
    <source>
        <dbReference type="ARBA" id="ARBA00022448"/>
    </source>
</evidence>
<keyword evidence="3" id="KW-0813">Transport</keyword>
<comment type="subcellular location">
    <subcellularLocation>
        <location evidence="1 8">Cell membrane</location>
        <topology evidence="1 8">Multi-pass membrane protein</topology>
    </subcellularLocation>
</comment>
<keyword evidence="4 8" id="KW-1003">Cell membrane</keyword>
<evidence type="ECO:0000256" key="1">
    <source>
        <dbReference type="ARBA" id="ARBA00004651"/>
    </source>
</evidence>
<feature type="transmembrane region" description="Helical" evidence="8">
    <location>
        <begin position="147"/>
        <end position="173"/>
    </location>
</feature>
<feature type="transmembrane region" description="Helical" evidence="8">
    <location>
        <begin position="109"/>
        <end position="127"/>
    </location>
</feature>
<dbReference type="InterPro" id="IPR002781">
    <property type="entry name" value="TM_pro_TauE-like"/>
</dbReference>
<feature type="transmembrane region" description="Helical" evidence="8">
    <location>
        <begin position="83"/>
        <end position="102"/>
    </location>
</feature>
<feature type="transmembrane region" description="Helical" evidence="8">
    <location>
        <begin position="240"/>
        <end position="261"/>
    </location>
</feature>
<dbReference type="AlphaFoldDB" id="A0A6N6RM84"/>
<name>A0A6N6RM84_9FLAO</name>
<evidence type="ECO:0000313" key="9">
    <source>
        <dbReference type="EMBL" id="KAB2814711.1"/>
    </source>
</evidence>
<dbReference type="PANTHER" id="PTHR30269:SF0">
    <property type="entry name" value="MEMBRANE TRANSPORTER PROTEIN YFCA-RELATED"/>
    <property type="match status" value="1"/>
</dbReference>
<feature type="transmembrane region" description="Helical" evidence="8">
    <location>
        <begin position="210"/>
        <end position="228"/>
    </location>
</feature>
<comment type="caution">
    <text evidence="9">The sequence shown here is derived from an EMBL/GenBank/DDBJ whole genome shotgun (WGS) entry which is preliminary data.</text>
</comment>
<keyword evidence="7 8" id="KW-0472">Membrane</keyword>
<dbReference type="Proteomes" id="UP000468650">
    <property type="component" value="Unassembled WGS sequence"/>
</dbReference>
<evidence type="ECO:0000256" key="2">
    <source>
        <dbReference type="ARBA" id="ARBA00009142"/>
    </source>
</evidence>
<dbReference type="EMBL" id="WBVO01000001">
    <property type="protein sequence ID" value="KAB2814711.1"/>
    <property type="molecule type" value="Genomic_DNA"/>
</dbReference>
<keyword evidence="6 8" id="KW-1133">Transmembrane helix</keyword>
<sequence>MYLCTMDFGGWDWPLFIGGGFLAGIINTLAGNGSAITLTLLLTTGMDATVANATNRIGVLFQTFTSLVSLKRSKRTLILLKHSSWYFLPTILGSIGGALLAVEIDDGTLEIIIGIFMILLLGTLVLQPKKWLISTDAKKERKTPLNWILMFIIGFYGGFIQMGIGIMMLAALVLSAKFSLKDANIIKLLLAFILIIPAFIIYLLSGDIVWLPGIALAIGASIGAWFGTRYVLYHPKANQYIRYILIGIIIFALLKIFTPWFEF</sequence>
<protein>
    <recommendedName>
        <fullName evidence="8">Probable membrane transporter protein</fullName>
    </recommendedName>
</protein>
<dbReference type="PANTHER" id="PTHR30269">
    <property type="entry name" value="TRANSMEMBRANE PROTEIN YFCA"/>
    <property type="match status" value="1"/>
</dbReference>
<proteinExistence type="inferred from homology"/>
<reference evidence="9 10" key="1">
    <citation type="submission" date="2019-09" db="EMBL/GenBank/DDBJ databases">
        <title>Genomes of family Cryomorphaceae.</title>
        <authorList>
            <person name="Bowman J.P."/>
        </authorList>
    </citation>
    <scope>NUCLEOTIDE SEQUENCE [LARGE SCALE GENOMIC DNA]</scope>
    <source>
        <strain evidence="9 10">LMG 25704</strain>
    </source>
</reference>
<keyword evidence="5 8" id="KW-0812">Transmembrane</keyword>
<keyword evidence="10" id="KW-1185">Reference proteome</keyword>
<evidence type="ECO:0000256" key="4">
    <source>
        <dbReference type="ARBA" id="ARBA00022475"/>
    </source>
</evidence>
<comment type="similarity">
    <text evidence="2 8">Belongs to the 4-toluene sulfonate uptake permease (TSUP) (TC 2.A.102) family.</text>
</comment>
<evidence type="ECO:0000256" key="6">
    <source>
        <dbReference type="ARBA" id="ARBA00022989"/>
    </source>
</evidence>
<evidence type="ECO:0000256" key="7">
    <source>
        <dbReference type="ARBA" id="ARBA00023136"/>
    </source>
</evidence>
<dbReference type="Pfam" id="PF01925">
    <property type="entry name" value="TauE"/>
    <property type="match status" value="1"/>
</dbReference>
<dbReference type="InterPro" id="IPR052017">
    <property type="entry name" value="TSUP"/>
</dbReference>
<accession>A0A6N6RM84</accession>
<organism evidence="9 10">
    <name type="scientific">Phaeocystidibacter luteus</name>
    <dbReference type="NCBI Taxonomy" id="911197"/>
    <lineage>
        <taxon>Bacteria</taxon>
        <taxon>Pseudomonadati</taxon>
        <taxon>Bacteroidota</taxon>
        <taxon>Flavobacteriia</taxon>
        <taxon>Flavobacteriales</taxon>
        <taxon>Phaeocystidibacteraceae</taxon>
        <taxon>Phaeocystidibacter</taxon>
    </lineage>
</organism>
<evidence type="ECO:0000313" key="10">
    <source>
        <dbReference type="Proteomes" id="UP000468650"/>
    </source>
</evidence>
<dbReference type="GO" id="GO:0005886">
    <property type="term" value="C:plasma membrane"/>
    <property type="evidence" value="ECO:0007669"/>
    <property type="project" value="UniProtKB-SubCell"/>
</dbReference>